<dbReference type="Pfam" id="PF00170">
    <property type="entry name" value="bZIP_1"/>
    <property type="match status" value="1"/>
</dbReference>
<proteinExistence type="predicted"/>
<dbReference type="STRING" id="81985.R0GRZ2"/>
<evidence type="ECO:0000256" key="2">
    <source>
        <dbReference type="ARBA" id="ARBA00023015"/>
    </source>
</evidence>
<evidence type="ECO:0000313" key="7">
    <source>
        <dbReference type="EMBL" id="EOA19654.1"/>
    </source>
</evidence>
<dbReference type="KEGG" id="crb:17882487"/>
<dbReference type="GO" id="GO:0003700">
    <property type="term" value="F:DNA-binding transcription factor activity"/>
    <property type="evidence" value="ECO:0007669"/>
    <property type="project" value="InterPro"/>
</dbReference>
<protein>
    <recommendedName>
        <fullName evidence="6">BZIP domain-containing protein</fullName>
    </recommendedName>
</protein>
<dbReference type="GO" id="GO:0045893">
    <property type="term" value="P:positive regulation of DNA-templated transcription"/>
    <property type="evidence" value="ECO:0007669"/>
    <property type="project" value="TreeGrafter"/>
</dbReference>
<dbReference type="GO" id="GO:0003677">
    <property type="term" value="F:DNA binding"/>
    <property type="evidence" value="ECO:0007669"/>
    <property type="project" value="TreeGrafter"/>
</dbReference>
<dbReference type="EMBL" id="KB870810">
    <property type="protein sequence ID" value="EOA19654.1"/>
    <property type="molecule type" value="Genomic_DNA"/>
</dbReference>
<comment type="subcellular location">
    <subcellularLocation>
        <location evidence="1">Nucleus</location>
    </subcellularLocation>
</comment>
<reference evidence="8" key="1">
    <citation type="journal article" date="2013" name="Nat. Genet.">
        <title>The Capsella rubella genome and the genomic consequences of rapid mating system evolution.</title>
        <authorList>
            <person name="Slotte T."/>
            <person name="Hazzouri K.M."/>
            <person name="Agren J.A."/>
            <person name="Koenig D."/>
            <person name="Maumus F."/>
            <person name="Guo Y.L."/>
            <person name="Steige K."/>
            <person name="Platts A.E."/>
            <person name="Escobar J.S."/>
            <person name="Newman L.K."/>
            <person name="Wang W."/>
            <person name="Mandakova T."/>
            <person name="Vello E."/>
            <person name="Smith L.M."/>
            <person name="Henz S.R."/>
            <person name="Steffen J."/>
            <person name="Takuno S."/>
            <person name="Brandvain Y."/>
            <person name="Coop G."/>
            <person name="Andolfatto P."/>
            <person name="Hu T.T."/>
            <person name="Blanchette M."/>
            <person name="Clark R.M."/>
            <person name="Quesneville H."/>
            <person name="Nordborg M."/>
            <person name="Gaut B.S."/>
            <person name="Lysak M.A."/>
            <person name="Jenkins J."/>
            <person name="Grimwood J."/>
            <person name="Chapman J."/>
            <person name="Prochnik S."/>
            <person name="Shu S."/>
            <person name="Rokhsar D."/>
            <person name="Schmutz J."/>
            <person name="Weigel D."/>
            <person name="Wright S.I."/>
        </authorList>
    </citation>
    <scope>NUCLEOTIDE SEQUENCE [LARGE SCALE GENOMIC DNA]</scope>
    <source>
        <strain evidence="8">cv. Monte Gargano</strain>
    </source>
</reference>
<dbReference type="InterPro" id="IPR044759">
    <property type="entry name" value="bZIP_RF2"/>
</dbReference>
<gene>
    <name evidence="7" type="ORF">CARUB_v10003197mg</name>
</gene>
<evidence type="ECO:0000313" key="8">
    <source>
        <dbReference type="Proteomes" id="UP000029121"/>
    </source>
</evidence>
<dbReference type="Proteomes" id="UP000029121">
    <property type="component" value="Unassembled WGS sequence"/>
</dbReference>
<evidence type="ECO:0000256" key="1">
    <source>
        <dbReference type="ARBA" id="ARBA00004123"/>
    </source>
</evidence>
<dbReference type="PANTHER" id="PTHR46391:SF13">
    <property type="entry name" value="ACTIVATOR OF SPOMIN LUC3"/>
    <property type="match status" value="1"/>
</dbReference>
<feature type="domain" description="BZIP" evidence="6">
    <location>
        <begin position="76"/>
        <end position="139"/>
    </location>
</feature>
<dbReference type="SMART" id="SM00338">
    <property type="entry name" value="BRLZ"/>
    <property type="match status" value="1"/>
</dbReference>
<evidence type="ECO:0000256" key="4">
    <source>
        <dbReference type="ARBA" id="ARBA00023242"/>
    </source>
</evidence>
<dbReference type="PROSITE" id="PS50217">
    <property type="entry name" value="BZIP"/>
    <property type="match status" value="1"/>
</dbReference>
<evidence type="ECO:0000259" key="6">
    <source>
        <dbReference type="PROSITE" id="PS50217"/>
    </source>
</evidence>
<dbReference type="PROSITE" id="PS00036">
    <property type="entry name" value="BZIP_BASIC"/>
    <property type="match status" value="1"/>
</dbReference>
<feature type="compositionally biased region" description="Low complexity" evidence="5">
    <location>
        <begin position="23"/>
        <end position="35"/>
    </location>
</feature>
<dbReference type="AlphaFoldDB" id="R0GRZ2"/>
<dbReference type="InterPro" id="IPR004827">
    <property type="entry name" value="bZIP"/>
</dbReference>
<dbReference type="SUPFAM" id="SSF57959">
    <property type="entry name" value="Leucine zipper domain"/>
    <property type="match status" value="1"/>
</dbReference>
<sequence length="179" mass="20093">MSFPVAATSFRVPQSGGQGGVPQSGSQAEVSQSGSQSGGSQSGSSQEGEKKAPYVQYEVEPGFTIRMRHNIDPAMDPKKLKRVIANRVSAQKSRWKKLLYVEALVKKSMELERETSVLRAQLEIAIQEKRRLQIEQRQLKETLAARFQDCIDEKGIIEFYKVEIERLKKKNMAPPTNPT</sequence>
<keyword evidence="2" id="KW-0805">Transcription regulation</keyword>
<dbReference type="InterPro" id="IPR046347">
    <property type="entry name" value="bZIP_sf"/>
</dbReference>
<dbReference type="CDD" id="cd14703">
    <property type="entry name" value="bZIP_plant_RF2"/>
    <property type="match status" value="1"/>
</dbReference>
<dbReference type="GO" id="GO:0005634">
    <property type="term" value="C:nucleus"/>
    <property type="evidence" value="ECO:0007669"/>
    <property type="project" value="UniProtKB-SubCell"/>
</dbReference>
<accession>R0GRZ2</accession>
<evidence type="ECO:0000256" key="3">
    <source>
        <dbReference type="ARBA" id="ARBA00023163"/>
    </source>
</evidence>
<name>R0GRZ2_9BRAS</name>
<keyword evidence="4" id="KW-0539">Nucleus</keyword>
<dbReference type="OrthoDB" id="552661at2759"/>
<evidence type="ECO:0000256" key="5">
    <source>
        <dbReference type="SAM" id="MobiDB-lite"/>
    </source>
</evidence>
<dbReference type="InterPro" id="IPR052483">
    <property type="entry name" value="bZIP_transcription_regulators"/>
</dbReference>
<keyword evidence="8" id="KW-1185">Reference proteome</keyword>
<dbReference type="PANTHER" id="PTHR46391">
    <property type="entry name" value="BASIC LEUCINE ZIPPER 34"/>
    <property type="match status" value="1"/>
</dbReference>
<feature type="region of interest" description="Disordered" evidence="5">
    <location>
        <begin position="1"/>
        <end position="53"/>
    </location>
</feature>
<dbReference type="Gene3D" id="1.20.5.170">
    <property type="match status" value="1"/>
</dbReference>
<keyword evidence="3" id="KW-0804">Transcription</keyword>
<organism evidence="7 8">
    <name type="scientific">Capsella rubella</name>
    <dbReference type="NCBI Taxonomy" id="81985"/>
    <lineage>
        <taxon>Eukaryota</taxon>
        <taxon>Viridiplantae</taxon>
        <taxon>Streptophyta</taxon>
        <taxon>Embryophyta</taxon>
        <taxon>Tracheophyta</taxon>
        <taxon>Spermatophyta</taxon>
        <taxon>Magnoliopsida</taxon>
        <taxon>eudicotyledons</taxon>
        <taxon>Gunneridae</taxon>
        <taxon>Pentapetalae</taxon>
        <taxon>rosids</taxon>
        <taxon>malvids</taxon>
        <taxon>Brassicales</taxon>
        <taxon>Brassicaceae</taxon>
        <taxon>Camelineae</taxon>
        <taxon>Capsella</taxon>
    </lineage>
</organism>
<dbReference type="eggNOG" id="ENOG502R1IY">
    <property type="taxonomic scope" value="Eukaryota"/>
</dbReference>